<dbReference type="InterPro" id="IPR036942">
    <property type="entry name" value="Beta-barrel_TonB_sf"/>
</dbReference>
<dbReference type="Proteomes" id="UP000235162">
    <property type="component" value="Unassembled WGS sequence"/>
</dbReference>
<dbReference type="InterPro" id="IPR012910">
    <property type="entry name" value="Plug_dom"/>
</dbReference>
<dbReference type="AlphaFoldDB" id="A0AAP8SPK3"/>
<evidence type="ECO:0000256" key="8">
    <source>
        <dbReference type="PROSITE-ProRule" id="PRU01360"/>
    </source>
</evidence>
<name>A0AAP8SPK3_9GAMM</name>
<dbReference type="Pfam" id="PF00593">
    <property type="entry name" value="TonB_dep_Rec_b-barrel"/>
    <property type="match status" value="1"/>
</dbReference>
<dbReference type="Gene3D" id="2.170.130.10">
    <property type="entry name" value="TonB-dependent receptor, plug domain"/>
    <property type="match status" value="1"/>
</dbReference>
<evidence type="ECO:0000256" key="9">
    <source>
        <dbReference type="RuleBase" id="RU003357"/>
    </source>
</evidence>
<evidence type="ECO:0000256" key="6">
    <source>
        <dbReference type="ARBA" id="ARBA00023136"/>
    </source>
</evidence>
<feature type="chain" id="PRO_5043041088" evidence="10">
    <location>
        <begin position="28"/>
        <end position="801"/>
    </location>
</feature>
<keyword evidence="7 8" id="KW-0998">Cell outer membrane</keyword>
<reference evidence="13 14" key="1">
    <citation type="submission" date="2018-01" db="EMBL/GenBank/DDBJ databases">
        <title>The draft genome sequence of Halioglobus japonicus S1-36.</title>
        <authorList>
            <person name="Du Z.-J."/>
            <person name="Shi M.-J."/>
        </authorList>
    </citation>
    <scope>NUCLEOTIDE SEQUENCE [LARGE SCALE GENOMIC DNA]</scope>
    <source>
        <strain evidence="13 14">S1-36</strain>
    </source>
</reference>
<feature type="signal peptide" evidence="10">
    <location>
        <begin position="1"/>
        <end position="27"/>
    </location>
</feature>
<dbReference type="PROSITE" id="PS52016">
    <property type="entry name" value="TONB_DEPENDENT_REC_3"/>
    <property type="match status" value="1"/>
</dbReference>
<gene>
    <name evidence="13" type="ORF">C0029_04130</name>
</gene>
<feature type="domain" description="TonB-dependent receptor-like beta-barrel" evidence="11">
    <location>
        <begin position="301"/>
        <end position="756"/>
    </location>
</feature>
<keyword evidence="3 8" id="KW-1134">Transmembrane beta strand</keyword>
<organism evidence="13 14">
    <name type="scientific">Halioglobus japonicus</name>
    <dbReference type="NCBI Taxonomy" id="930805"/>
    <lineage>
        <taxon>Bacteria</taxon>
        <taxon>Pseudomonadati</taxon>
        <taxon>Pseudomonadota</taxon>
        <taxon>Gammaproteobacteria</taxon>
        <taxon>Cellvibrionales</taxon>
        <taxon>Halieaceae</taxon>
        <taxon>Halioglobus</taxon>
    </lineage>
</organism>
<keyword evidence="13" id="KW-0675">Receptor</keyword>
<sequence length="801" mass="88103">MHFKNAPLYAAVAAAVVTMTQSNLALAQDNSQMELEEVVVTGSRNLKPRTVSDSPVPVDVLNSEEFNSLGNTADITDNLKALVPSYTATPATGDGSAFIRPTSLRGMAPDQTLVLVNGKRRHRASLLQFFAPAAGNGAHGVDIGMIPSIGLKSVEVLRDGAAAQYGSDAIAGVMNFRMKDASEGGTVMVQYGEFFEGEQSTKVGANFGFAVGDRGFVNLTGEFYENDGLSRGDQRPDAQALIDAGAQGVGSDAVFGDAPFTQSWGRPESDGYRLFFNSGFGVGDEGEIYAFGNYAETEGRYRFFYRSPTHGTMEQFRDEFGYDGPLNQTGYTPYLDGDQTDYSLVGGWRGNFANDMTYDFSVGYGKNELDYYLNNSTNPDLGLGSDGEPIQRGFDTGDLEQEELNFNADFGKALTDSLFLGFGAEWREETYTIIAGEPNSYFGQGVSGMRGTAPQDAGEFDRDNWAIYGDIEHDITDNWLMQYALRYEDFSDFGDTTNGKIATRYRFADDFTIRGAVSTGFHAPTPAQANVRSTITTFDGTTGLQVEEGLVPPTSPQALASGGAPLTEEKSTNYSLGFTWDIGENTTLTVDGYFIEVDDRIYRTGDIAQPDGTSISFFTNALDVEHTGLDLVLTNDLYWDDSTSTTFTFAYNHNEIEVVDQSLVNGIQPVSDSLVEDIENNYPEDRLVFTANTRFLDNWWFMFRANWWGSHYDERGTIDGEPGSRSKEIGDLWYVDLELGWDITENWNVTLGGSNVFDEYPDEIGDDGPYANRVSVGLPYPRRTVTNYEGGSWYLRASYNF</sequence>
<keyword evidence="14" id="KW-1185">Reference proteome</keyword>
<dbReference type="GO" id="GO:0009279">
    <property type="term" value="C:cell outer membrane"/>
    <property type="evidence" value="ECO:0007669"/>
    <property type="project" value="UniProtKB-SubCell"/>
</dbReference>
<dbReference type="InterPro" id="IPR039426">
    <property type="entry name" value="TonB-dep_rcpt-like"/>
</dbReference>
<evidence type="ECO:0000259" key="11">
    <source>
        <dbReference type="Pfam" id="PF00593"/>
    </source>
</evidence>
<evidence type="ECO:0000256" key="1">
    <source>
        <dbReference type="ARBA" id="ARBA00004571"/>
    </source>
</evidence>
<dbReference type="PANTHER" id="PTHR47234:SF3">
    <property type="entry name" value="SECRETIN_TONB SHORT N-TERMINAL DOMAIN-CONTAINING PROTEIN"/>
    <property type="match status" value="1"/>
</dbReference>
<evidence type="ECO:0000256" key="3">
    <source>
        <dbReference type="ARBA" id="ARBA00022452"/>
    </source>
</evidence>
<evidence type="ECO:0000256" key="4">
    <source>
        <dbReference type="ARBA" id="ARBA00022692"/>
    </source>
</evidence>
<keyword evidence="6 8" id="KW-0472">Membrane</keyword>
<dbReference type="EMBL" id="PKUR01000001">
    <property type="protein sequence ID" value="PLW87767.1"/>
    <property type="molecule type" value="Genomic_DNA"/>
</dbReference>
<comment type="similarity">
    <text evidence="8 9">Belongs to the TonB-dependent receptor family.</text>
</comment>
<comment type="subcellular location">
    <subcellularLocation>
        <location evidence="1 8">Cell outer membrane</location>
        <topology evidence="1 8">Multi-pass membrane protein</topology>
    </subcellularLocation>
</comment>
<dbReference type="RefSeq" id="WP_084200221.1">
    <property type="nucleotide sequence ID" value="NZ_BMYL01000001.1"/>
</dbReference>
<dbReference type="Pfam" id="PF07715">
    <property type="entry name" value="Plug"/>
    <property type="match status" value="1"/>
</dbReference>
<dbReference type="Gene3D" id="2.40.170.20">
    <property type="entry name" value="TonB-dependent receptor, beta-barrel domain"/>
    <property type="match status" value="1"/>
</dbReference>
<dbReference type="KEGG" id="hja:BST95_14055"/>
<dbReference type="PANTHER" id="PTHR47234">
    <property type="match status" value="1"/>
</dbReference>
<comment type="caution">
    <text evidence="13">The sequence shown here is derived from an EMBL/GenBank/DDBJ whole genome shotgun (WGS) entry which is preliminary data.</text>
</comment>
<feature type="domain" description="TonB-dependent receptor plug" evidence="12">
    <location>
        <begin position="51"/>
        <end position="173"/>
    </location>
</feature>
<evidence type="ECO:0000256" key="10">
    <source>
        <dbReference type="SAM" id="SignalP"/>
    </source>
</evidence>
<evidence type="ECO:0000313" key="14">
    <source>
        <dbReference type="Proteomes" id="UP000235162"/>
    </source>
</evidence>
<evidence type="ECO:0000259" key="12">
    <source>
        <dbReference type="Pfam" id="PF07715"/>
    </source>
</evidence>
<evidence type="ECO:0000313" key="13">
    <source>
        <dbReference type="EMBL" id="PLW87767.1"/>
    </source>
</evidence>
<accession>A0AAP8SPK3</accession>
<keyword evidence="10" id="KW-0732">Signal</keyword>
<dbReference type="CDD" id="cd01347">
    <property type="entry name" value="ligand_gated_channel"/>
    <property type="match status" value="1"/>
</dbReference>
<keyword evidence="2 8" id="KW-0813">Transport</keyword>
<evidence type="ECO:0000256" key="5">
    <source>
        <dbReference type="ARBA" id="ARBA00023077"/>
    </source>
</evidence>
<proteinExistence type="inferred from homology"/>
<dbReference type="InterPro" id="IPR000531">
    <property type="entry name" value="Beta-barrel_TonB"/>
</dbReference>
<dbReference type="SUPFAM" id="SSF56935">
    <property type="entry name" value="Porins"/>
    <property type="match status" value="1"/>
</dbReference>
<keyword evidence="5 9" id="KW-0798">TonB box</keyword>
<keyword evidence="4 8" id="KW-0812">Transmembrane</keyword>
<evidence type="ECO:0000256" key="7">
    <source>
        <dbReference type="ARBA" id="ARBA00023237"/>
    </source>
</evidence>
<evidence type="ECO:0000256" key="2">
    <source>
        <dbReference type="ARBA" id="ARBA00022448"/>
    </source>
</evidence>
<dbReference type="InterPro" id="IPR037066">
    <property type="entry name" value="Plug_dom_sf"/>
</dbReference>
<protein>
    <submittedName>
        <fullName evidence="13">TonB-dependent receptor</fullName>
    </submittedName>
</protein>